<dbReference type="AlphaFoldDB" id="A0A832YZR7"/>
<dbReference type="GO" id="GO:0003735">
    <property type="term" value="F:structural constituent of ribosome"/>
    <property type="evidence" value="ECO:0007669"/>
    <property type="project" value="InterPro"/>
</dbReference>
<evidence type="ECO:0000259" key="6">
    <source>
        <dbReference type="Pfam" id="PF01248"/>
    </source>
</evidence>
<name>A0A832YZR7_9CREN</name>
<keyword evidence="2 5" id="KW-0689">Ribosomal protein</keyword>
<dbReference type="InterPro" id="IPR000231">
    <property type="entry name" value="Ribosomal_eL30"/>
</dbReference>
<comment type="caution">
    <text evidence="7">The sequence shown here is derived from an EMBL/GenBank/DDBJ whole genome shotgun (WGS) entry which is preliminary data.</text>
</comment>
<dbReference type="InterPro" id="IPR004038">
    <property type="entry name" value="Ribosomal_eL8/eL30/eS12/Gad45"/>
</dbReference>
<evidence type="ECO:0000313" key="8">
    <source>
        <dbReference type="Proteomes" id="UP000605805"/>
    </source>
</evidence>
<evidence type="ECO:0000256" key="3">
    <source>
        <dbReference type="ARBA" id="ARBA00023274"/>
    </source>
</evidence>
<reference evidence="7" key="1">
    <citation type="journal article" date="2020" name="ISME J.">
        <title>Gammaproteobacteria mediating utilization of methyl-, sulfur- and petroleum organic compounds in deep ocean hydrothermal plumes.</title>
        <authorList>
            <person name="Zhou Z."/>
            <person name="Liu Y."/>
            <person name="Pan J."/>
            <person name="Cron B.R."/>
            <person name="Toner B.M."/>
            <person name="Anantharaman K."/>
            <person name="Breier J.A."/>
            <person name="Dick G.J."/>
            <person name="Li M."/>
        </authorList>
    </citation>
    <scope>NUCLEOTIDE SEQUENCE</scope>
    <source>
        <strain evidence="7">SZUA-1435</strain>
    </source>
</reference>
<protein>
    <recommendedName>
        <fullName evidence="4 5">Large ribosomal subunit protein eL30</fullName>
    </recommendedName>
</protein>
<proteinExistence type="inferred from homology"/>
<evidence type="ECO:0000256" key="1">
    <source>
        <dbReference type="ARBA" id="ARBA00007326"/>
    </source>
</evidence>
<comment type="similarity">
    <text evidence="1 5">Belongs to the eukaryotic ribosomal protein eL30 family.</text>
</comment>
<dbReference type="PROSITE" id="PS00993">
    <property type="entry name" value="RIBOSOMAL_L30E_2"/>
    <property type="match status" value="1"/>
</dbReference>
<dbReference type="PANTHER" id="PTHR11449">
    <property type="entry name" value="RIBOSOMAL PROTEIN L30"/>
    <property type="match status" value="1"/>
</dbReference>
<keyword evidence="3 5" id="KW-0687">Ribonucleoprotein</keyword>
<evidence type="ECO:0000256" key="2">
    <source>
        <dbReference type="ARBA" id="ARBA00022980"/>
    </source>
</evidence>
<dbReference type="NCBIfam" id="NF002172">
    <property type="entry name" value="PRK01018.1"/>
    <property type="match status" value="1"/>
</dbReference>
<dbReference type="Proteomes" id="UP000605805">
    <property type="component" value="Unassembled WGS sequence"/>
</dbReference>
<dbReference type="InterPro" id="IPR039109">
    <property type="entry name" value="Ribosomal_eL30-like"/>
</dbReference>
<dbReference type="InterPro" id="IPR022991">
    <property type="entry name" value="Ribosomal_eL30_CS"/>
</dbReference>
<dbReference type="GO" id="GO:0006412">
    <property type="term" value="P:translation"/>
    <property type="evidence" value="ECO:0007669"/>
    <property type="project" value="UniProtKB-UniRule"/>
</dbReference>
<evidence type="ECO:0000256" key="4">
    <source>
        <dbReference type="ARBA" id="ARBA00035231"/>
    </source>
</evidence>
<evidence type="ECO:0000313" key="7">
    <source>
        <dbReference type="EMBL" id="HIP57537.1"/>
    </source>
</evidence>
<dbReference type="GO" id="GO:0003723">
    <property type="term" value="F:RNA binding"/>
    <property type="evidence" value="ECO:0007669"/>
    <property type="project" value="InterPro"/>
</dbReference>
<organism evidence="7 8">
    <name type="scientific">Ignisphaera aggregans</name>
    <dbReference type="NCBI Taxonomy" id="334771"/>
    <lineage>
        <taxon>Archaea</taxon>
        <taxon>Thermoproteota</taxon>
        <taxon>Thermoprotei</taxon>
        <taxon>Desulfurococcales</taxon>
        <taxon>Desulfurococcaceae</taxon>
        <taxon>Ignisphaera</taxon>
    </lineage>
</organism>
<dbReference type="EMBL" id="DQTV01000113">
    <property type="protein sequence ID" value="HIP57537.1"/>
    <property type="molecule type" value="Genomic_DNA"/>
</dbReference>
<dbReference type="HAMAP" id="MF_00481">
    <property type="entry name" value="Ribosomal_eL30"/>
    <property type="match status" value="1"/>
</dbReference>
<dbReference type="SUPFAM" id="SSF55315">
    <property type="entry name" value="L30e-like"/>
    <property type="match status" value="1"/>
</dbReference>
<feature type="domain" description="Ribosomal protein eL8/eL30/eS12/Gadd45" evidence="6">
    <location>
        <begin position="7"/>
        <end position="93"/>
    </location>
</feature>
<accession>A0A832YZR7</accession>
<evidence type="ECO:0000256" key="5">
    <source>
        <dbReference type="HAMAP-Rule" id="MF_00481"/>
    </source>
</evidence>
<dbReference type="Gene3D" id="3.30.1330.30">
    <property type="match status" value="1"/>
</dbReference>
<dbReference type="Pfam" id="PF01248">
    <property type="entry name" value="Ribosomal_L7Ae"/>
    <property type="match status" value="1"/>
</dbReference>
<gene>
    <name evidence="5" type="primary">rpl30e</name>
    <name evidence="7" type="ORF">EYH02_05695</name>
</gene>
<dbReference type="GO" id="GO:0022625">
    <property type="term" value="C:cytosolic large ribosomal subunit"/>
    <property type="evidence" value="ECO:0007669"/>
    <property type="project" value="InterPro"/>
</dbReference>
<sequence length="106" mass="11480">MSLPPLEVVLRHVMRTGRVIIGSRKTLKYVKLGKVKVVVAASNLPANLKSDLEYYAKLSGVPIIIFPGTNYDLGTAIGKPFSVAMMGIIDPGQVPLELLIAYASKR</sequence>
<dbReference type="InterPro" id="IPR029064">
    <property type="entry name" value="Ribosomal_eL30-like_sf"/>
</dbReference>